<accession>A0A9D1FCH6</accession>
<name>A0A9D1FCH6_9FIRM</name>
<dbReference type="Pfam" id="PF01740">
    <property type="entry name" value="STAS"/>
    <property type="match status" value="1"/>
</dbReference>
<dbReference type="PANTHER" id="PTHR33495">
    <property type="entry name" value="ANTI-SIGMA FACTOR ANTAGONIST TM_1081-RELATED-RELATED"/>
    <property type="match status" value="1"/>
</dbReference>
<dbReference type="CDD" id="cd07043">
    <property type="entry name" value="STAS_anti-anti-sigma_factors"/>
    <property type="match status" value="1"/>
</dbReference>
<dbReference type="PROSITE" id="PS50801">
    <property type="entry name" value="STAS"/>
    <property type="match status" value="1"/>
</dbReference>
<dbReference type="SUPFAM" id="SSF52091">
    <property type="entry name" value="SpoIIaa-like"/>
    <property type="match status" value="1"/>
</dbReference>
<gene>
    <name evidence="2" type="ORF">IAC18_02560</name>
</gene>
<dbReference type="GO" id="GO:0043856">
    <property type="term" value="F:anti-sigma factor antagonist activity"/>
    <property type="evidence" value="ECO:0007669"/>
    <property type="project" value="TreeGrafter"/>
</dbReference>
<organism evidence="2 3">
    <name type="scientific">Candidatus Scatomorpha merdipullorum</name>
    <dbReference type="NCBI Taxonomy" id="2840927"/>
    <lineage>
        <taxon>Bacteria</taxon>
        <taxon>Bacillati</taxon>
        <taxon>Bacillota</taxon>
        <taxon>Clostridia</taxon>
        <taxon>Eubacteriales</taxon>
        <taxon>Candidatus Scatomorpha</taxon>
    </lineage>
</organism>
<dbReference type="EMBL" id="DVJK01000069">
    <property type="protein sequence ID" value="HIS66425.1"/>
    <property type="molecule type" value="Genomic_DNA"/>
</dbReference>
<reference evidence="2" key="1">
    <citation type="submission" date="2020-10" db="EMBL/GenBank/DDBJ databases">
        <authorList>
            <person name="Gilroy R."/>
        </authorList>
    </citation>
    <scope>NUCLEOTIDE SEQUENCE</scope>
    <source>
        <strain evidence="2">ChiHjej10B9-9673</strain>
    </source>
</reference>
<reference evidence="2" key="2">
    <citation type="journal article" date="2021" name="PeerJ">
        <title>Extensive microbial diversity within the chicken gut microbiome revealed by metagenomics and culture.</title>
        <authorList>
            <person name="Gilroy R."/>
            <person name="Ravi A."/>
            <person name="Getino M."/>
            <person name="Pursley I."/>
            <person name="Horton D.L."/>
            <person name="Alikhan N.F."/>
            <person name="Baker D."/>
            <person name="Gharbi K."/>
            <person name="Hall N."/>
            <person name="Watson M."/>
            <person name="Adriaenssens E.M."/>
            <person name="Foster-Nyarko E."/>
            <person name="Jarju S."/>
            <person name="Secka A."/>
            <person name="Antonio M."/>
            <person name="Oren A."/>
            <person name="Chaudhuri R.R."/>
            <person name="La Ragione R."/>
            <person name="Hildebrand F."/>
            <person name="Pallen M.J."/>
        </authorList>
    </citation>
    <scope>NUCLEOTIDE SEQUENCE</scope>
    <source>
        <strain evidence="2">ChiHjej10B9-9673</strain>
    </source>
</reference>
<feature type="domain" description="STAS" evidence="1">
    <location>
        <begin position="1"/>
        <end position="66"/>
    </location>
</feature>
<dbReference type="Gene3D" id="3.30.750.24">
    <property type="entry name" value="STAS domain"/>
    <property type="match status" value="1"/>
</dbReference>
<evidence type="ECO:0000259" key="1">
    <source>
        <dbReference type="PROSITE" id="PS50801"/>
    </source>
</evidence>
<evidence type="ECO:0000313" key="2">
    <source>
        <dbReference type="EMBL" id="HIS66425.1"/>
    </source>
</evidence>
<evidence type="ECO:0000313" key="3">
    <source>
        <dbReference type="Proteomes" id="UP000824001"/>
    </source>
</evidence>
<dbReference type="InterPro" id="IPR036513">
    <property type="entry name" value="STAS_dom_sf"/>
</dbReference>
<protein>
    <submittedName>
        <fullName evidence="2">STAS domain-containing protein</fullName>
    </submittedName>
</protein>
<comment type="caution">
    <text evidence="2">The sequence shown here is derived from an EMBL/GenBank/DDBJ whole genome shotgun (WGS) entry which is preliminary data.</text>
</comment>
<proteinExistence type="predicted"/>
<sequence>MKTSLNNGTLTAYLSGRVDSANAPELESELGAAREANAHEVMLLDMQELEYISSAGLRVILRLRKA</sequence>
<dbReference type="AlphaFoldDB" id="A0A9D1FCH6"/>
<dbReference type="InterPro" id="IPR002645">
    <property type="entry name" value="STAS_dom"/>
</dbReference>
<dbReference type="Proteomes" id="UP000824001">
    <property type="component" value="Unassembled WGS sequence"/>
</dbReference>